<organism evidence="2 3">
    <name type="scientific">Bonamia ostreae</name>
    <dbReference type="NCBI Taxonomy" id="126728"/>
    <lineage>
        <taxon>Eukaryota</taxon>
        <taxon>Sar</taxon>
        <taxon>Rhizaria</taxon>
        <taxon>Endomyxa</taxon>
        <taxon>Ascetosporea</taxon>
        <taxon>Haplosporida</taxon>
        <taxon>Bonamia</taxon>
    </lineage>
</organism>
<feature type="non-terminal residue" evidence="2">
    <location>
        <position position="1"/>
    </location>
</feature>
<keyword evidence="3" id="KW-1185">Reference proteome</keyword>
<protein>
    <submittedName>
        <fullName evidence="2">Uncharacterized protein</fullName>
    </submittedName>
</protein>
<proteinExistence type="predicted"/>
<accession>A0ABV2ARD1</accession>
<evidence type="ECO:0000313" key="2">
    <source>
        <dbReference type="EMBL" id="MES1922228.1"/>
    </source>
</evidence>
<name>A0ABV2ARD1_9EUKA</name>
<feature type="non-terminal residue" evidence="2">
    <location>
        <position position="60"/>
    </location>
</feature>
<comment type="caution">
    <text evidence="2">The sequence shown here is derived from an EMBL/GenBank/DDBJ whole genome shotgun (WGS) entry which is preliminary data.</text>
</comment>
<feature type="compositionally biased region" description="Polar residues" evidence="1">
    <location>
        <begin position="1"/>
        <end position="11"/>
    </location>
</feature>
<evidence type="ECO:0000256" key="1">
    <source>
        <dbReference type="SAM" id="MobiDB-lite"/>
    </source>
</evidence>
<dbReference type="EMBL" id="JBDODL010002429">
    <property type="protein sequence ID" value="MES1922228.1"/>
    <property type="molecule type" value="Genomic_DNA"/>
</dbReference>
<gene>
    <name evidence="2" type="ORF">MHBO_003737</name>
</gene>
<feature type="region of interest" description="Disordered" evidence="1">
    <location>
        <begin position="1"/>
        <end position="23"/>
    </location>
</feature>
<sequence length="60" mass="6418">DPGSTDSNADSPNKDDPQVPGLEGTVEELMIRKMPPSMSKYLLESLGKDINDLPNSGNSD</sequence>
<dbReference type="Proteomes" id="UP001439008">
    <property type="component" value="Unassembled WGS sequence"/>
</dbReference>
<evidence type="ECO:0000313" key="3">
    <source>
        <dbReference type="Proteomes" id="UP001439008"/>
    </source>
</evidence>
<reference evidence="2 3" key="1">
    <citation type="journal article" date="2024" name="BMC Biol.">
        <title>Comparative genomics of Ascetosporea gives new insight into the evolutionary basis for animal parasitism in Rhizaria.</title>
        <authorList>
            <person name="Hiltunen Thoren M."/>
            <person name="Onut-Brannstrom I."/>
            <person name="Alfjorden A."/>
            <person name="Peckova H."/>
            <person name="Swords F."/>
            <person name="Hooper C."/>
            <person name="Holzer A.S."/>
            <person name="Bass D."/>
            <person name="Burki F."/>
        </authorList>
    </citation>
    <scope>NUCLEOTIDE SEQUENCE [LARGE SCALE GENOMIC DNA]</scope>
    <source>
        <strain evidence="2">20-A016</strain>
    </source>
</reference>